<evidence type="ECO:0000313" key="2">
    <source>
        <dbReference type="Proteomes" id="UP001057498"/>
    </source>
</evidence>
<reference evidence="1" key="1">
    <citation type="submission" date="2022-04" db="EMBL/GenBank/DDBJ databases">
        <title>Whole genome sequence of Sphaerotilus sp. FB-5.</title>
        <authorList>
            <person name="Takeda M."/>
            <person name="Narihara S."/>
            <person name="Akimoto M."/>
            <person name="Akimoto R."/>
            <person name="Nishiyashiki S."/>
            <person name="Murakami T."/>
        </authorList>
    </citation>
    <scope>NUCLEOTIDE SEQUENCE</scope>
    <source>
        <strain evidence="1">FB-5</strain>
    </source>
</reference>
<dbReference type="SUPFAM" id="SSF48452">
    <property type="entry name" value="TPR-like"/>
    <property type="match status" value="1"/>
</dbReference>
<keyword evidence="2" id="KW-1185">Reference proteome</keyword>
<sequence>MPLNAFIVRPFGAKEVQIASAKLATELKAKLDKIGLGDLVKTVEQLGGSGLWSAQVNFDAVQQRLLDPALEKLRIRGEPASAVVVAGNIREDMFNKLLTADVVIADLSIHNPNVYYELGVRQAFRDKYTFLIRCNLSEYPFDLKTDRYFEYSLDELAEHPKAVVDRLVTALRGTISSTEADSPIFKLLPQLEAEDRARFIAVPEEFREEVERAQRYRQREHLSLLAMECEGFLWEAEGLRVVGRAQFESNFIDGAKATWEQIVGRYPDDVEANTVLSTIYQRVGDITRSEQALARVARTRTLAPARLSELRSLNGRNLKEVWVKQWRNAGDGACGTSDMDADTSALAARQRAALASPLLQRAFDAYHEAFKADLNNAYAGLNALTLLVIQVELAQRQPDVWTSLQRRPAEAATALVRRQRRIRSLIAALELAVEADRERLQQLGSIDPWFTLLEAAVECIISDQPQHVAQLYEEAKHFAPDNAEESMRRALEVYLELDIRGREQDQHSEIGTIARNVAQATQVLSRRRGTLQKNQQRPRILMFVGLRLDSSMPGSDSGSTVRRPGFPADCVDAVRDAIRQAIDNELACGGQIVFGLAAGANGGDLLFHEVCQAQHIPTRLCLALPWRQYVGQYVAPAGPEWVERFLSVYRTVRQQAQRPDVPGDPVPISTFTDTNEMPRWLNGRPYYNVGRRNSLWMLQHALTAAYELGDDTEITLLALWNKEASEGGIGGIQHVIRAAQLQGVKVHSIVVPSAPALARTLSLPTSAQAATPAVADRSPVKAA</sequence>
<dbReference type="Pfam" id="PF20308">
    <property type="entry name" value="TPR-S"/>
    <property type="match status" value="1"/>
</dbReference>
<dbReference type="InterPro" id="IPR011990">
    <property type="entry name" value="TPR-like_helical_dom_sf"/>
</dbReference>
<gene>
    <name evidence="1" type="ORF">CATMQ487_03580</name>
</gene>
<organism evidence="1 2">
    <name type="scientific">Sphaerotilus microaerophilus</name>
    <dbReference type="NCBI Taxonomy" id="2914710"/>
    <lineage>
        <taxon>Bacteria</taxon>
        <taxon>Pseudomonadati</taxon>
        <taxon>Pseudomonadota</taxon>
        <taxon>Betaproteobacteria</taxon>
        <taxon>Burkholderiales</taxon>
        <taxon>Sphaerotilaceae</taxon>
        <taxon>Sphaerotilus</taxon>
    </lineage>
</organism>
<dbReference type="Proteomes" id="UP001057498">
    <property type="component" value="Chromosome"/>
</dbReference>
<dbReference type="EMBL" id="AP025730">
    <property type="protein sequence ID" value="BDI03388.1"/>
    <property type="molecule type" value="Genomic_DNA"/>
</dbReference>
<dbReference type="RefSeq" id="WP_251971679.1">
    <property type="nucleotide sequence ID" value="NZ_AP025730.1"/>
</dbReference>
<protein>
    <submittedName>
        <fullName evidence="1">Uncharacterized protein</fullName>
    </submittedName>
</protein>
<accession>A0ABM7YGC8</accession>
<proteinExistence type="predicted"/>
<name>A0ABM7YGC8_9BURK</name>
<dbReference type="InterPro" id="IPR046880">
    <property type="entry name" value="TPR-S"/>
</dbReference>
<evidence type="ECO:0000313" key="1">
    <source>
        <dbReference type="EMBL" id="BDI03388.1"/>
    </source>
</evidence>